<evidence type="ECO:0000313" key="3">
    <source>
        <dbReference type="EMBL" id="CAG9583439.1"/>
    </source>
</evidence>
<keyword evidence="4" id="KW-1185">Reference proteome</keyword>
<feature type="region of interest" description="Disordered" evidence="2">
    <location>
        <begin position="78"/>
        <end position="118"/>
    </location>
</feature>
<protein>
    <submittedName>
        <fullName evidence="3">(African queen) hypothetical protein</fullName>
    </submittedName>
</protein>
<dbReference type="Proteomes" id="UP000789524">
    <property type="component" value="Unassembled WGS sequence"/>
</dbReference>
<sequence length="350" mass="38559">MEKRNKKDSNYGRVMSRVINRSRDNLKAASTVTRHETPTAMQLGAKPSSSNFSRGGYRELPTVLKDYVPELAINKSRKSDVRVKPKKTLESLDPATSPLSKIKSNNLQNRSRRTRGSAPSLVNTNQILWSDSHYRQCLSSRSHTRLRELKDEIKEFEEREKLLKIRSHVYKKCGIVLNEAGQVSADKAVQVEDVGDSGNVSCGYFTARLVSEIDSLSEGLNKYSSVLEVNVLKEKGSTEGRAALRTETDTKNTNNNSDCPLYAARSSPASADCDVARTVPLPAAACRCPIRKLSILRHYGVDVPSLSLHTHTQAMLGLSRTVEGGEGGGVICVAVSRKAVTLSVARRHIH</sequence>
<comment type="caution">
    <text evidence="3">The sequence shown here is derived from an EMBL/GenBank/DDBJ whole genome shotgun (WGS) entry which is preliminary data.</text>
</comment>
<name>A0A8J2R6G3_9NEOP</name>
<evidence type="ECO:0000256" key="2">
    <source>
        <dbReference type="SAM" id="MobiDB-lite"/>
    </source>
</evidence>
<organism evidence="3 4">
    <name type="scientific">Danaus chrysippus</name>
    <name type="common">African queen</name>
    <dbReference type="NCBI Taxonomy" id="151541"/>
    <lineage>
        <taxon>Eukaryota</taxon>
        <taxon>Metazoa</taxon>
        <taxon>Ecdysozoa</taxon>
        <taxon>Arthropoda</taxon>
        <taxon>Hexapoda</taxon>
        <taxon>Insecta</taxon>
        <taxon>Pterygota</taxon>
        <taxon>Neoptera</taxon>
        <taxon>Endopterygota</taxon>
        <taxon>Lepidoptera</taxon>
        <taxon>Glossata</taxon>
        <taxon>Ditrysia</taxon>
        <taxon>Papilionoidea</taxon>
        <taxon>Nymphalidae</taxon>
        <taxon>Danainae</taxon>
        <taxon>Danaini</taxon>
        <taxon>Danaina</taxon>
        <taxon>Danaus</taxon>
        <taxon>Anosia</taxon>
    </lineage>
</organism>
<feature type="coiled-coil region" evidence="1">
    <location>
        <begin position="139"/>
        <end position="166"/>
    </location>
</feature>
<evidence type="ECO:0000256" key="1">
    <source>
        <dbReference type="SAM" id="Coils"/>
    </source>
</evidence>
<keyword evidence="1" id="KW-0175">Coiled coil</keyword>
<gene>
    <name evidence="3" type="ORF">DCHRY22_LOCUS14826</name>
</gene>
<feature type="compositionally biased region" description="Basic and acidic residues" evidence="2">
    <location>
        <begin position="78"/>
        <end position="90"/>
    </location>
</feature>
<feature type="compositionally biased region" description="Polar residues" evidence="2">
    <location>
        <begin position="97"/>
        <end position="109"/>
    </location>
</feature>
<reference evidence="3" key="1">
    <citation type="submission" date="2021-09" db="EMBL/GenBank/DDBJ databases">
        <authorList>
            <person name="Martin H S."/>
        </authorList>
    </citation>
    <scope>NUCLEOTIDE SEQUENCE</scope>
</reference>
<proteinExistence type="predicted"/>
<dbReference type="OrthoDB" id="7468703at2759"/>
<dbReference type="AlphaFoldDB" id="A0A8J2R6G3"/>
<evidence type="ECO:0000313" key="4">
    <source>
        <dbReference type="Proteomes" id="UP000789524"/>
    </source>
</evidence>
<dbReference type="EMBL" id="CAKASE010000081">
    <property type="protein sequence ID" value="CAG9583439.1"/>
    <property type="molecule type" value="Genomic_DNA"/>
</dbReference>
<accession>A0A8J2R6G3</accession>